<keyword evidence="2" id="KW-0808">Transferase</keyword>
<dbReference type="Gene3D" id="3.40.630.30">
    <property type="match status" value="1"/>
</dbReference>
<dbReference type="RefSeq" id="WP_307913629.1">
    <property type="nucleotide sequence ID" value="NZ_JAVFJF020000015.1"/>
</dbReference>
<feature type="domain" description="N-acetyltransferase" evidence="1">
    <location>
        <begin position="60"/>
        <end position="203"/>
    </location>
</feature>
<sequence>MSLVADAGALAQAAVFNAVGQPVGCEPDRWSGAAWPPSLVLQGRFCRLEALDAARHGRDLFICLHADASRANWTYLNQDPFASLDAWQSWLASAIQAQRTCYYALIDVDSGMAQGMAAYMNAQPEDGCVEIGGVHFSPAMRRSRLSTEAMYLMLKQVFELNYRRCEWRCDAHNASSARAALRLGFTFECLWRQRRVSKGRNRDAACFSMLDHEWPARRLALERWLHPINFDAAGRQRCDLAHFMARQG</sequence>
<dbReference type="EC" id="2.-.-.-" evidence="2"/>
<organism evidence="2 3">
    <name type="scientific">Chromobacterium amazonense</name>
    <dbReference type="NCBI Taxonomy" id="1382803"/>
    <lineage>
        <taxon>Bacteria</taxon>
        <taxon>Pseudomonadati</taxon>
        <taxon>Pseudomonadota</taxon>
        <taxon>Betaproteobacteria</taxon>
        <taxon>Neisseriales</taxon>
        <taxon>Chromobacteriaceae</taxon>
        <taxon>Chromobacterium</taxon>
    </lineage>
</organism>
<gene>
    <name evidence="2" type="ORF">QCL97_009555</name>
</gene>
<protein>
    <submittedName>
        <fullName evidence="2">GNAT family protein</fullName>
        <ecNumber evidence="2">2.-.-.-</ecNumber>
    </submittedName>
</protein>
<evidence type="ECO:0000259" key="1">
    <source>
        <dbReference type="PROSITE" id="PS51186"/>
    </source>
</evidence>
<reference evidence="2 3" key="1">
    <citation type="submission" date="2023-12" db="EMBL/GenBank/DDBJ databases">
        <title>Evaluation and characterization of a potential secondary metabolite violacein from indigenous Chromobacterium amazonense SAM215.</title>
        <authorList>
            <person name="Tarafdar M.R."/>
            <person name="Abedin S.M."/>
            <person name="Atiqua A."/>
            <person name="Saha A."/>
            <person name="Khan S.N."/>
        </authorList>
    </citation>
    <scope>NUCLEOTIDE SEQUENCE [LARGE SCALE GENOMIC DNA]</scope>
    <source>
        <strain evidence="2 3">SAM215</strain>
    </source>
</reference>
<evidence type="ECO:0000313" key="2">
    <source>
        <dbReference type="EMBL" id="MEJ8674968.1"/>
    </source>
</evidence>
<dbReference type="InterPro" id="IPR000182">
    <property type="entry name" value="GNAT_dom"/>
</dbReference>
<name>A0ABU8V1D2_9NEIS</name>
<dbReference type="SUPFAM" id="SSF55729">
    <property type="entry name" value="Acyl-CoA N-acyltransferases (Nat)"/>
    <property type="match status" value="1"/>
</dbReference>
<dbReference type="Proteomes" id="UP001224516">
    <property type="component" value="Unassembled WGS sequence"/>
</dbReference>
<accession>A0ABU8V1D2</accession>
<dbReference type="GO" id="GO:0016740">
    <property type="term" value="F:transferase activity"/>
    <property type="evidence" value="ECO:0007669"/>
    <property type="project" value="UniProtKB-KW"/>
</dbReference>
<dbReference type="InterPro" id="IPR051908">
    <property type="entry name" value="Ribosomal_N-acetyltransferase"/>
</dbReference>
<dbReference type="InterPro" id="IPR016181">
    <property type="entry name" value="Acyl_CoA_acyltransferase"/>
</dbReference>
<keyword evidence="3" id="KW-1185">Reference proteome</keyword>
<dbReference type="EMBL" id="JAVFJF020000015">
    <property type="protein sequence ID" value="MEJ8674968.1"/>
    <property type="molecule type" value="Genomic_DNA"/>
</dbReference>
<comment type="caution">
    <text evidence="2">The sequence shown here is derived from an EMBL/GenBank/DDBJ whole genome shotgun (WGS) entry which is preliminary data.</text>
</comment>
<dbReference type="PROSITE" id="PS51186">
    <property type="entry name" value="GNAT"/>
    <property type="match status" value="1"/>
</dbReference>
<evidence type="ECO:0000313" key="3">
    <source>
        <dbReference type="Proteomes" id="UP001224516"/>
    </source>
</evidence>
<dbReference type="Pfam" id="PF13302">
    <property type="entry name" value="Acetyltransf_3"/>
    <property type="match status" value="1"/>
</dbReference>
<proteinExistence type="predicted"/>
<dbReference type="PANTHER" id="PTHR43441">
    <property type="entry name" value="RIBOSOMAL-PROTEIN-SERINE ACETYLTRANSFERASE"/>
    <property type="match status" value="1"/>
</dbReference>
<dbReference type="PANTHER" id="PTHR43441:SF2">
    <property type="entry name" value="FAMILY ACETYLTRANSFERASE, PUTATIVE (AFU_ORTHOLOGUE AFUA_7G00850)-RELATED"/>
    <property type="match status" value="1"/>
</dbReference>